<accession>A0A8H5HR14</accession>
<evidence type="ECO:0000313" key="4">
    <source>
        <dbReference type="Proteomes" id="UP000565441"/>
    </source>
</evidence>
<dbReference type="InterPro" id="IPR011010">
    <property type="entry name" value="DNA_brk_join_enz"/>
</dbReference>
<name>A0A8H5HR14_9AGAR</name>
<evidence type="ECO:0000256" key="2">
    <source>
        <dbReference type="ARBA" id="ARBA00023172"/>
    </source>
</evidence>
<proteinExistence type="predicted"/>
<evidence type="ECO:0000313" key="3">
    <source>
        <dbReference type="EMBL" id="KAF5387865.1"/>
    </source>
</evidence>
<dbReference type="PANTHER" id="PTHR34605:SF3">
    <property type="entry name" value="P CELL-TYPE AGGLUTINATION PROTEIN MAP4-LIKE-RELATED"/>
    <property type="match status" value="1"/>
</dbReference>
<keyword evidence="4" id="KW-1185">Reference proteome</keyword>
<keyword evidence="2" id="KW-0233">DNA recombination</keyword>
<dbReference type="SUPFAM" id="SSF47823">
    <property type="entry name" value="lambda integrase-like, N-terminal domain"/>
    <property type="match status" value="1"/>
</dbReference>
<evidence type="ECO:0000256" key="1">
    <source>
        <dbReference type="ARBA" id="ARBA00023125"/>
    </source>
</evidence>
<reference evidence="3 4" key="1">
    <citation type="journal article" date="2020" name="ISME J.">
        <title>Uncovering the hidden diversity of litter-decomposition mechanisms in mushroom-forming fungi.</title>
        <authorList>
            <person name="Floudas D."/>
            <person name="Bentzer J."/>
            <person name="Ahren D."/>
            <person name="Johansson T."/>
            <person name="Persson P."/>
            <person name="Tunlid A."/>
        </authorList>
    </citation>
    <scope>NUCLEOTIDE SEQUENCE [LARGE SCALE GENOMIC DNA]</scope>
    <source>
        <strain evidence="3 4">CBS 661.87</strain>
    </source>
</reference>
<dbReference type="GO" id="GO:0006310">
    <property type="term" value="P:DNA recombination"/>
    <property type="evidence" value="ECO:0007669"/>
    <property type="project" value="UniProtKB-KW"/>
</dbReference>
<organism evidence="3 4">
    <name type="scientific">Tricholomella constricta</name>
    <dbReference type="NCBI Taxonomy" id="117010"/>
    <lineage>
        <taxon>Eukaryota</taxon>
        <taxon>Fungi</taxon>
        <taxon>Dikarya</taxon>
        <taxon>Basidiomycota</taxon>
        <taxon>Agaricomycotina</taxon>
        <taxon>Agaricomycetes</taxon>
        <taxon>Agaricomycetidae</taxon>
        <taxon>Agaricales</taxon>
        <taxon>Tricholomatineae</taxon>
        <taxon>Lyophyllaceae</taxon>
        <taxon>Tricholomella</taxon>
    </lineage>
</organism>
<comment type="caution">
    <text evidence="3">The sequence shown here is derived from an EMBL/GenBank/DDBJ whole genome shotgun (WGS) entry which is preliminary data.</text>
</comment>
<protein>
    <submittedName>
        <fullName evidence="3">Uncharacterized protein</fullName>
    </submittedName>
</protein>
<dbReference type="Gene3D" id="1.10.443.10">
    <property type="entry name" value="Intergrase catalytic core"/>
    <property type="match status" value="1"/>
</dbReference>
<dbReference type="InterPro" id="IPR052925">
    <property type="entry name" value="Phage_Integrase-like_Recomb"/>
</dbReference>
<dbReference type="PANTHER" id="PTHR34605">
    <property type="entry name" value="PHAGE_INTEGRASE DOMAIN-CONTAINING PROTEIN"/>
    <property type="match status" value="1"/>
</dbReference>
<dbReference type="EMBL" id="JAACJP010000001">
    <property type="protein sequence ID" value="KAF5387865.1"/>
    <property type="molecule type" value="Genomic_DNA"/>
</dbReference>
<sequence length="372" mass="40410">MTPIHQRNGIISRLSIEWTHRVFANGPTSREHPRDGPVRPWKLPSSLQAHTESVISCAWKPSTSAGYSRAIQQFFTFCSDTGVPPSACLPASEDLLCAFAASFSGLLAGNSIRSKCAALRSWHILNGLPWLGGTHLSYTIKGCEASRPASSFASKRAPVTSNMLSTLLSGLDLNDCRDSCVASVATTAFWGQLRLGELLPDRESLVPERLLPSWSHLGPPNANGSRVLHLPQSKTSGSAGEDVVIMRQSAADPVACLLGHQRINAVDDSWLLSWYRSSDGMPVALSKRKFLARCNSILAGVGFPPISGHSFHIGGTTHFLLADVPPDVVKLMGRWSSDSFFRYWHCLEIIAPLHAELLQPLFDHVPSFSPPA</sequence>
<dbReference type="GO" id="GO:0003677">
    <property type="term" value="F:DNA binding"/>
    <property type="evidence" value="ECO:0007669"/>
    <property type="project" value="UniProtKB-KW"/>
</dbReference>
<dbReference type="SUPFAM" id="SSF56349">
    <property type="entry name" value="DNA breaking-rejoining enzymes"/>
    <property type="match status" value="1"/>
</dbReference>
<dbReference type="Proteomes" id="UP000565441">
    <property type="component" value="Unassembled WGS sequence"/>
</dbReference>
<dbReference type="InterPro" id="IPR010998">
    <property type="entry name" value="Integrase_recombinase_N"/>
</dbReference>
<keyword evidence="1" id="KW-0238">DNA-binding</keyword>
<gene>
    <name evidence="3" type="ORF">D9615_000293</name>
</gene>
<dbReference type="GO" id="GO:0015074">
    <property type="term" value="P:DNA integration"/>
    <property type="evidence" value="ECO:0007669"/>
    <property type="project" value="InterPro"/>
</dbReference>
<dbReference type="OrthoDB" id="3254696at2759"/>
<dbReference type="Gene3D" id="1.10.150.130">
    <property type="match status" value="1"/>
</dbReference>
<dbReference type="InterPro" id="IPR013762">
    <property type="entry name" value="Integrase-like_cat_sf"/>
</dbReference>
<dbReference type="AlphaFoldDB" id="A0A8H5HR14"/>